<dbReference type="InterPro" id="IPR018841">
    <property type="entry name" value="DUF2442"/>
</dbReference>
<dbReference type="KEGG" id="tid:Thein_1278"/>
<dbReference type="AlphaFoldDB" id="F8A917"/>
<sequence>MLERLKYLPKIIDAKYIGNFTIEVEFDNGERKRINCRKYLKGKIFEELKDEEKFKEFFIDGYTVCWPNGADIAPETLYLEGENH</sequence>
<dbReference type="InterPro" id="IPR036782">
    <property type="entry name" value="NE0471-like_N"/>
</dbReference>
<dbReference type="PaxDb" id="667014-Thein_1278"/>
<organism evidence="1 2">
    <name type="scientific">Thermodesulfatator indicus (strain DSM 15286 / JCM 11887 / CIR29812)</name>
    <dbReference type="NCBI Taxonomy" id="667014"/>
    <lineage>
        <taxon>Bacteria</taxon>
        <taxon>Pseudomonadati</taxon>
        <taxon>Thermodesulfobacteriota</taxon>
        <taxon>Thermodesulfobacteria</taxon>
        <taxon>Thermodesulfobacteriales</taxon>
        <taxon>Thermodesulfatatoraceae</taxon>
        <taxon>Thermodesulfatator</taxon>
    </lineage>
</organism>
<evidence type="ECO:0000313" key="2">
    <source>
        <dbReference type="Proteomes" id="UP000006793"/>
    </source>
</evidence>
<protein>
    <recommendedName>
        <fullName evidence="3">DUF2442 domain-containing protein</fullName>
    </recommendedName>
</protein>
<dbReference type="RefSeq" id="WP_013907887.1">
    <property type="nucleotide sequence ID" value="NC_015681.1"/>
</dbReference>
<dbReference type="HOGENOM" id="CLU_153045_4_1_0"/>
<keyword evidence="2" id="KW-1185">Reference proteome</keyword>
<dbReference type="PATRIC" id="fig|667014.3.peg.1314"/>
<dbReference type="EMBL" id="CP002683">
    <property type="protein sequence ID" value="AEH45145.1"/>
    <property type="molecule type" value="Genomic_DNA"/>
</dbReference>
<dbReference type="OrthoDB" id="9803723at2"/>
<dbReference type="SUPFAM" id="SSF143880">
    <property type="entry name" value="NE0471 N-terminal domain-like"/>
    <property type="match status" value="1"/>
</dbReference>
<reference evidence="1 2" key="2">
    <citation type="journal article" date="2012" name="Stand. Genomic Sci.">
        <title>Complete genome sequence of the thermophilic sulfate-reducing ocean bacterium Thermodesulfatator indicus type strain (CIR29812(T)).</title>
        <authorList>
            <person name="Anderson I."/>
            <person name="Saunders E."/>
            <person name="Lapidus A."/>
            <person name="Nolan M."/>
            <person name="Lucas S."/>
            <person name="Tice H."/>
            <person name="Del Rio T.G."/>
            <person name="Cheng J.F."/>
            <person name="Han C."/>
            <person name="Tapia R."/>
            <person name="Goodwin L.A."/>
            <person name="Pitluck S."/>
            <person name="Liolios K."/>
            <person name="Mavromatis K."/>
            <person name="Pagani I."/>
            <person name="Ivanova N."/>
            <person name="Mikhailova N."/>
            <person name="Pati A."/>
            <person name="Chen A."/>
            <person name="Palaniappan K."/>
            <person name="Land M."/>
            <person name="Hauser L."/>
            <person name="Jeffries C.D."/>
            <person name="Chang Y.J."/>
            <person name="Brambilla E.M."/>
            <person name="Rohde M."/>
            <person name="Spring S."/>
            <person name="Goker M."/>
            <person name="Detter J.C."/>
            <person name="Woyke T."/>
            <person name="Bristow J."/>
            <person name="Eisen J.A."/>
            <person name="Markowitz V."/>
            <person name="Hugenholtz P."/>
            <person name="Kyrpides N.C."/>
            <person name="Klenk H.P."/>
        </authorList>
    </citation>
    <scope>NUCLEOTIDE SEQUENCE [LARGE SCALE GENOMIC DNA]</scope>
    <source>
        <strain evidence="2">DSM 15286 / JCM 11887 / CIR29812</strain>
    </source>
</reference>
<dbReference type="Pfam" id="PF10387">
    <property type="entry name" value="DUF2442"/>
    <property type="match status" value="1"/>
</dbReference>
<gene>
    <name evidence="1" type="ordered locus">Thein_1278</name>
</gene>
<name>F8A917_THEID</name>
<accession>F8A917</accession>
<evidence type="ECO:0008006" key="3">
    <source>
        <dbReference type="Google" id="ProtNLM"/>
    </source>
</evidence>
<reference evidence="2" key="1">
    <citation type="submission" date="2011-04" db="EMBL/GenBank/DDBJ databases">
        <title>The complete genome of Thermodesulfatator indicus DSM 15286.</title>
        <authorList>
            <person name="Lucas S."/>
            <person name="Copeland A."/>
            <person name="Lapidus A."/>
            <person name="Bruce D."/>
            <person name="Goodwin L."/>
            <person name="Pitluck S."/>
            <person name="Peters L."/>
            <person name="Kyrpides N."/>
            <person name="Mavromatis K."/>
            <person name="Pagani I."/>
            <person name="Ivanova N."/>
            <person name="Saunders L."/>
            <person name="Detter J.C."/>
            <person name="Tapia R."/>
            <person name="Han C."/>
            <person name="Land M."/>
            <person name="Hauser L."/>
            <person name="Markowitz V."/>
            <person name="Cheng J.-F."/>
            <person name="Hugenholtz P."/>
            <person name="Woyke T."/>
            <person name="Wu D."/>
            <person name="Spring S."/>
            <person name="Schroeder M."/>
            <person name="Brambilla E."/>
            <person name="Klenk H.-P."/>
            <person name="Eisen J.A."/>
        </authorList>
    </citation>
    <scope>NUCLEOTIDE SEQUENCE [LARGE SCALE GENOMIC DNA]</scope>
    <source>
        <strain evidence="2">DSM 15286 / JCM 11887 / CIR29812</strain>
    </source>
</reference>
<dbReference type="STRING" id="667014.Thein_1278"/>
<dbReference type="Gene3D" id="3.30.2020.10">
    <property type="entry name" value="NE0471-like N-terminal domain"/>
    <property type="match status" value="1"/>
</dbReference>
<dbReference type="Proteomes" id="UP000006793">
    <property type="component" value="Chromosome"/>
</dbReference>
<dbReference type="InParanoid" id="F8A917"/>
<dbReference type="eggNOG" id="ENOG5032BMB">
    <property type="taxonomic scope" value="Bacteria"/>
</dbReference>
<evidence type="ECO:0000313" key="1">
    <source>
        <dbReference type="EMBL" id="AEH45145.1"/>
    </source>
</evidence>
<proteinExistence type="predicted"/>